<dbReference type="InterPro" id="IPR052215">
    <property type="entry name" value="Plant_ABCG"/>
</dbReference>
<evidence type="ECO:0000259" key="10">
    <source>
        <dbReference type="PROSITE" id="PS50893"/>
    </source>
</evidence>
<dbReference type="AlphaFoldDB" id="A0A444YHH6"/>
<dbReference type="InterPro" id="IPR003593">
    <property type="entry name" value="AAA+_ATPase"/>
</dbReference>
<dbReference type="Gene3D" id="3.40.50.300">
    <property type="entry name" value="P-loop containing nucleotide triphosphate hydrolases"/>
    <property type="match status" value="1"/>
</dbReference>
<dbReference type="InterPro" id="IPR027417">
    <property type="entry name" value="P-loop_NTPase"/>
</dbReference>
<keyword evidence="12" id="KW-1185">Reference proteome</keyword>
<dbReference type="Pfam" id="PF00005">
    <property type="entry name" value="ABC_tran"/>
    <property type="match status" value="1"/>
</dbReference>
<dbReference type="SMART" id="SM00382">
    <property type="entry name" value="AAA"/>
    <property type="match status" value="1"/>
</dbReference>
<name>A0A444YHH6_ARAHY</name>
<dbReference type="PROSITE" id="PS00211">
    <property type="entry name" value="ABC_TRANSPORTER_1"/>
    <property type="match status" value="1"/>
</dbReference>
<feature type="transmembrane region" description="Helical" evidence="9">
    <location>
        <begin position="490"/>
        <end position="513"/>
    </location>
</feature>
<dbReference type="GO" id="GO:0005524">
    <property type="term" value="F:ATP binding"/>
    <property type="evidence" value="ECO:0007669"/>
    <property type="project" value="UniProtKB-KW"/>
</dbReference>
<evidence type="ECO:0000256" key="8">
    <source>
        <dbReference type="ARBA" id="ARBA00023136"/>
    </source>
</evidence>
<dbReference type="GO" id="GO:0016020">
    <property type="term" value="C:membrane"/>
    <property type="evidence" value="ECO:0007669"/>
    <property type="project" value="UniProtKB-SubCell"/>
</dbReference>
<organism evidence="11 12">
    <name type="scientific">Arachis hypogaea</name>
    <name type="common">Peanut</name>
    <dbReference type="NCBI Taxonomy" id="3818"/>
    <lineage>
        <taxon>Eukaryota</taxon>
        <taxon>Viridiplantae</taxon>
        <taxon>Streptophyta</taxon>
        <taxon>Embryophyta</taxon>
        <taxon>Tracheophyta</taxon>
        <taxon>Spermatophyta</taxon>
        <taxon>Magnoliopsida</taxon>
        <taxon>eudicotyledons</taxon>
        <taxon>Gunneridae</taxon>
        <taxon>Pentapetalae</taxon>
        <taxon>rosids</taxon>
        <taxon>fabids</taxon>
        <taxon>Fabales</taxon>
        <taxon>Fabaceae</taxon>
        <taxon>Papilionoideae</taxon>
        <taxon>50 kb inversion clade</taxon>
        <taxon>dalbergioids sensu lato</taxon>
        <taxon>Dalbergieae</taxon>
        <taxon>Pterocarpus clade</taxon>
        <taxon>Arachis</taxon>
    </lineage>
</organism>
<evidence type="ECO:0000256" key="1">
    <source>
        <dbReference type="ARBA" id="ARBA00004141"/>
    </source>
</evidence>
<evidence type="ECO:0000256" key="2">
    <source>
        <dbReference type="ARBA" id="ARBA00005814"/>
    </source>
</evidence>
<sequence>MELHAEVMENENNNVVIRREVCLVWEELTVVINSGKSSNNSERRKKVLNGISGYAEPNRIMALIGPSGAGKSTFLDALAGRLASNVSITGNVLLNGTKRTTSSRDLSYVTQEDHFLGTLTVRETLTYAAYLRLAANMASDEIDKVVAKTLDEMGLQDCAESRLGNWHSRGISKGEKRRLSIGIEILTQPHILLLDEPTSGLDSAAAFFVISSLTSIAHDGRIVICSIHQLSSEVFNLFDDMVILAGGETVYFGERTKAVKFFEDAGFPCPTRKNPPEHFLRCISPEFDSVLTLIQSKNANNEAPSSWNSLMNMTTEEIKWKLINCFKNSRQLANAREKIREIKLRKEPPIERAYDTRTLKQLCTLTHRSFLNMTRDIGYYWLRILFYMLVSVCAGFLYLNVGTSNSAILSRSKIDGFIYGFMIFLCIGGLPFFLEDLKVFERERFGRHYGEAVYVLSSFISSLPFVVFISLTSGTTLYHMVNFHPGFSHYCYFCINLFCSISVTEGCMLLVAALVSNQLLAIGTSAAITILMMMPSNAFRRMIDIPKFFWRYPMSYISYIAWSIQGQYKNDLIGLEFEGMMPGDRKIKGEVILEEMFGIRTDYSKWWDIGALVCLLISYRLMFFLVLKHRERASSLFHTILLTRSSLKLKLNLNLNFNHKYIATKRHHSLYPFSSQHGFTSPIIS</sequence>
<evidence type="ECO:0000256" key="5">
    <source>
        <dbReference type="ARBA" id="ARBA00022741"/>
    </source>
</evidence>
<feature type="transmembrane region" description="Helical" evidence="9">
    <location>
        <begin position="454"/>
        <end position="478"/>
    </location>
</feature>
<dbReference type="Pfam" id="PF01061">
    <property type="entry name" value="ABC2_membrane"/>
    <property type="match status" value="1"/>
</dbReference>
<dbReference type="PROSITE" id="PS50893">
    <property type="entry name" value="ABC_TRANSPORTER_2"/>
    <property type="match status" value="1"/>
</dbReference>
<dbReference type="GO" id="GO:0140359">
    <property type="term" value="F:ABC-type transporter activity"/>
    <property type="evidence" value="ECO:0007669"/>
    <property type="project" value="InterPro"/>
</dbReference>
<protein>
    <recommendedName>
        <fullName evidence="10">ABC transporter domain-containing protein</fullName>
    </recommendedName>
</protein>
<feature type="transmembrane region" description="Helical" evidence="9">
    <location>
        <begin position="414"/>
        <end position="434"/>
    </location>
</feature>
<dbReference type="PANTHER" id="PTHR48042">
    <property type="entry name" value="ABC TRANSPORTER G FAMILY MEMBER 11"/>
    <property type="match status" value="1"/>
</dbReference>
<comment type="similarity">
    <text evidence="2">Belongs to the ABC transporter superfamily. ABCG family. Eye pigment precursor importer (TC 3.A.1.204) subfamily.</text>
</comment>
<dbReference type="STRING" id="3818.A0A444YHH6"/>
<dbReference type="InterPro" id="IPR017871">
    <property type="entry name" value="ABC_transporter-like_CS"/>
</dbReference>
<proteinExistence type="inferred from homology"/>
<dbReference type="CDD" id="cd03213">
    <property type="entry name" value="ABCG_EPDR"/>
    <property type="match status" value="1"/>
</dbReference>
<reference evidence="11 12" key="1">
    <citation type="submission" date="2019-01" db="EMBL/GenBank/DDBJ databases">
        <title>Sequencing of cultivated peanut Arachis hypogaea provides insights into genome evolution and oil improvement.</title>
        <authorList>
            <person name="Chen X."/>
        </authorList>
    </citation>
    <scope>NUCLEOTIDE SEQUENCE [LARGE SCALE GENOMIC DNA]</scope>
    <source>
        <strain evidence="12">cv. Fuhuasheng</strain>
        <tissue evidence="11">Leaves</tissue>
    </source>
</reference>
<feature type="transmembrane region" description="Helical" evidence="9">
    <location>
        <begin position="380"/>
        <end position="402"/>
    </location>
</feature>
<dbReference type="Proteomes" id="UP000289738">
    <property type="component" value="Chromosome B06"/>
</dbReference>
<dbReference type="SUPFAM" id="SSF52540">
    <property type="entry name" value="P-loop containing nucleoside triphosphate hydrolases"/>
    <property type="match status" value="1"/>
</dbReference>
<comment type="caution">
    <text evidence="11">The sequence shown here is derived from an EMBL/GenBank/DDBJ whole genome shotgun (WGS) entry which is preliminary data.</text>
</comment>
<gene>
    <name evidence="11" type="ORF">Ahy_B06g080276</name>
</gene>
<keyword evidence="3" id="KW-0813">Transport</keyword>
<keyword evidence="5" id="KW-0547">Nucleotide-binding</keyword>
<dbReference type="PANTHER" id="PTHR48042:SF8">
    <property type="entry name" value="ABC-2 TYPE TRANSPORTER TRANSMEMBRANE DOMAIN-CONTAINING PROTEIN"/>
    <property type="match status" value="1"/>
</dbReference>
<keyword evidence="7 9" id="KW-1133">Transmembrane helix</keyword>
<accession>A0A444YHH6</accession>
<keyword evidence="8 9" id="KW-0472">Membrane</keyword>
<dbReference type="InterPro" id="IPR013525">
    <property type="entry name" value="ABC2_TM"/>
</dbReference>
<feature type="transmembrane region" description="Helical" evidence="9">
    <location>
        <begin position="519"/>
        <end position="536"/>
    </location>
</feature>
<dbReference type="EMBL" id="SDMP01000016">
    <property type="protein sequence ID" value="RYR01413.1"/>
    <property type="molecule type" value="Genomic_DNA"/>
</dbReference>
<keyword evidence="4 9" id="KW-0812">Transmembrane</keyword>
<dbReference type="GO" id="GO:0016887">
    <property type="term" value="F:ATP hydrolysis activity"/>
    <property type="evidence" value="ECO:0007669"/>
    <property type="project" value="InterPro"/>
</dbReference>
<keyword evidence="6" id="KW-0067">ATP-binding</keyword>
<evidence type="ECO:0000256" key="3">
    <source>
        <dbReference type="ARBA" id="ARBA00022448"/>
    </source>
</evidence>
<comment type="subcellular location">
    <subcellularLocation>
        <location evidence="1">Membrane</location>
        <topology evidence="1">Multi-pass membrane protein</topology>
    </subcellularLocation>
</comment>
<evidence type="ECO:0000256" key="9">
    <source>
        <dbReference type="SAM" id="Phobius"/>
    </source>
</evidence>
<evidence type="ECO:0000256" key="4">
    <source>
        <dbReference type="ARBA" id="ARBA00022692"/>
    </source>
</evidence>
<evidence type="ECO:0000313" key="11">
    <source>
        <dbReference type="EMBL" id="RYR01413.1"/>
    </source>
</evidence>
<dbReference type="InterPro" id="IPR043926">
    <property type="entry name" value="ABCG_dom"/>
</dbReference>
<feature type="transmembrane region" description="Helical" evidence="9">
    <location>
        <begin position="548"/>
        <end position="565"/>
    </location>
</feature>
<feature type="transmembrane region" description="Helical" evidence="9">
    <location>
        <begin position="606"/>
        <end position="627"/>
    </location>
</feature>
<feature type="domain" description="ABC transporter" evidence="10">
    <location>
        <begin position="23"/>
        <end position="271"/>
    </location>
</feature>
<evidence type="ECO:0000256" key="6">
    <source>
        <dbReference type="ARBA" id="ARBA00022840"/>
    </source>
</evidence>
<evidence type="ECO:0000256" key="7">
    <source>
        <dbReference type="ARBA" id="ARBA00022989"/>
    </source>
</evidence>
<dbReference type="Pfam" id="PF19055">
    <property type="entry name" value="ABC2_membrane_7"/>
    <property type="match status" value="1"/>
</dbReference>
<dbReference type="InterPro" id="IPR003439">
    <property type="entry name" value="ABC_transporter-like_ATP-bd"/>
</dbReference>
<evidence type="ECO:0000313" key="12">
    <source>
        <dbReference type="Proteomes" id="UP000289738"/>
    </source>
</evidence>